<reference evidence="1 2" key="1">
    <citation type="journal article" date="2020" name="G3 (Bethesda)">
        <title>Whole Genome Sequencing and Comparative Genomics of Two Nematicidal Bacillus Strains Reveals a Wide Range of Possible Virulence Factors.</title>
        <authorList>
            <person name="Susic N."/>
            <person name="Janezic S."/>
            <person name="Rupnik M."/>
            <person name="Geric Stare B."/>
        </authorList>
    </citation>
    <scope>NUCLEOTIDE SEQUENCE [LARGE SCALE GENOMIC DNA]</scope>
    <source>
        <strain evidence="1 2">I-1582</strain>
    </source>
</reference>
<accession>A0A800MU26</accession>
<dbReference type="OrthoDB" id="2943398at2"/>
<dbReference type="AlphaFoldDB" id="A0A800MU26"/>
<evidence type="ECO:0008006" key="3">
    <source>
        <dbReference type="Google" id="ProtNLM"/>
    </source>
</evidence>
<proteinExistence type="predicted"/>
<name>A0A800MU26_CYTFI</name>
<evidence type="ECO:0000313" key="1">
    <source>
        <dbReference type="EMBL" id="KAF0822524.1"/>
    </source>
</evidence>
<evidence type="ECO:0000313" key="2">
    <source>
        <dbReference type="Proteomes" id="UP000465778"/>
    </source>
</evidence>
<dbReference type="InterPro" id="IPR018840">
    <property type="entry name" value="DUF2441"/>
</dbReference>
<dbReference type="Pfam" id="PF10386">
    <property type="entry name" value="DUF2441"/>
    <property type="match status" value="1"/>
</dbReference>
<sequence length="174" mass="20451">MEKVTNKKLYHIHRINKNRPLGINDTLETSSEYNSFFRDYDTKDIPQVFNVNGLLTYYWHFARETAVEEVRVSINNDLPSRKRCLWLTDVRSLDYWIGEVNFNPKEFQLLELEVTGAVFKCDASFIEGNPMKLNDVRERAIRYWSGEILDTKKVEYLFEGTAKVTRVLELSSAN</sequence>
<dbReference type="Proteomes" id="UP000465778">
    <property type="component" value="Unassembled WGS sequence"/>
</dbReference>
<dbReference type="RefSeq" id="WP_159346019.1">
    <property type="nucleotide sequence ID" value="NZ_JBALOT010000066.1"/>
</dbReference>
<organism evidence="1 2">
    <name type="scientific">Cytobacillus firmus</name>
    <name type="common">Bacillus firmus</name>
    <dbReference type="NCBI Taxonomy" id="1399"/>
    <lineage>
        <taxon>Bacteria</taxon>
        <taxon>Bacillati</taxon>
        <taxon>Bacillota</taxon>
        <taxon>Bacilli</taxon>
        <taxon>Bacillales</taxon>
        <taxon>Bacillaceae</taxon>
        <taxon>Cytobacillus</taxon>
    </lineage>
</organism>
<dbReference type="SUPFAM" id="SSF56399">
    <property type="entry name" value="ADP-ribosylation"/>
    <property type="match status" value="1"/>
</dbReference>
<comment type="caution">
    <text evidence="1">The sequence shown here is derived from an EMBL/GenBank/DDBJ whole genome shotgun (WGS) entry which is preliminary data.</text>
</comment>
<protein>
    <recommendedName>
        <fullName evidence="3">DUF2441 domain-containing protein</fullName>
    </recommendedName>
</protein>
<dbReference type="EMBL" id="VDEM01000055">
    <property type="protein sequence ID" value="KAF0822524.1"/>
    <property type="molecule type" value="Genomic_DNA"/>
</dbReference>
<gene>
    <name evidence="1" type="ORF">KIS1582_3741</name>
</gene>